<name>A0A4Y2PYA3_ARAVE</name>
<protein>
    <recommendedName>
        <fullName evidence="2">Reverse transcriptase domain-containing protein</fullName>
    </recommendedName>
</protein>
<dbReference type="EMBL" id="BGPR01012321">
    <property type="protein sequence ID" value="GBN55560.1"/>
    <property type="molecule type" value="Genomic_DNA"/>
</dbReference>
<accession>A0A4Y2PYA3</accession>
<dbReference type="InterPro" id="IPR043502">
    <property type="entry name" value="DNA/RNA_pol_sf"/>
</dbReference>
<keyword evidence="4" id="KW-1185">Reference proteome</keyword>
<evidence type="ECO:0000256" key="1">
    <source>
        <dbReference type="SAM" id="MobiDB-lite"/>
    </source>
</evidence>
<evidence type="ECO:0000259" key="2">
    <source>
        <dbReference type="Pfam" id="PF00078"/>
    </source>
</evidence>
<dbReference type="Proteomes" id="UP000499080">
    <property type="component" value="Unassembled WGS sequence"/>
</dbReference>
<feature type="region of interest" description="Disordered" evidence="1">
    <location>
        <begin position="216"/>
        <end position="246"/>
    </location>
</feature>
<dbReference type="GO" id="GO:0071897">
    <property type="term" value="P:DNA biosynthetic process"/>
    <property type="evidence" value="ECO:0007669"/>
    <property type="project" value="UniProtKB-ARBA"/>
</dbReference>
<evidence type="ECO:0000313" key="3">
    <source>
        <dbReference type="EMBL" id="GBN55560.1"/>
    </source>
</evidence>
<dbReference type="OrthoDB" id="1937528at2759"/>
<sequence length="246" mass="28610">MSENRDTYDRSLDRGWFYFMYSDNPSKSEHAPSLVVTFMQDGAPPHFHHEDPLRCPHHILQQMSVTTILYQPTEDWSYSPLFKKKGKNKSDIKSYLLVSLLPTLGKILEKLLLERLNHHLRRNNIQHPNQYGFRTNRSTEEAILDLLDKINSAKNSNQHALMISLDIKGAFEHLQYTWIKDSLDNLEYHTKHPRIDILSNRKVVINISQGPATRMPPRLFHRPSFLEPGGRRSSPAMLVPKGFTSR</sequence>
<feature type="domain" description="Reverse transcriptase" evidence="2">
    <location>
        <begin position="86"/>
        <end position="190"/>
    </location>
</feature>
<organism evidence="3 4">
    <name type="scientific">Araneus ventricosus</name>
    <name type="common">Orbweaver spider</name>
    <name type="synonym">Epeira ventricosa</name>
    <dbReference type="NCBI Taxonomy" id="182803"/>
    <lineage>
        <taxon>Eukaryota</taxon>
        <taxon>Metazoa</taxon>
        <taxon>Ecdysozoa</taxon>
        <taxon>Arthropoda</taxon>
        <taxon>Chelicerata</taxon>
        <taxon>Arachnida</taxon>
        <taxon>Araneae</taxon>
        <taxon>Araneomorphae</taxon>
        <taxon>Entelegynae</taxon>
        <taxon>Araneoidea</taxon>
        <taxon>Araneidae</taxon>
        <taxon>Araneus</taxon>
    </lineage>
</organism>
<dbReference type="SUPFAM" id="SSF56672">
    <property type="entry name" value="DNA/RNA polymerases"/>
    <property type="match status" value="1"/>
</dbReference>
<gene>
    <name evidence="3" type="ORF">AVEN_75080_1</name>
</gene>
<dbReference type="InterPro" id="IPR000477">
    <property type="entry name" value="RT_dom"/>
</dbReference>
<comment type="caution">
    <text evidence="3">The sequence shown here is derived from an EMBL/GenBank/DDBJ whole genome shotgun (WGS) entry which is preliminary data.</text>
</comment>
<dbReference type="Pfam" id="PF00078">
    <property type="entry name" value="RVT_1"/>
    <property type="match status" value="1"/>
</dbReference>
<proteinExistence type="predicted"/>
<dbReference type="AlphaFoldDB" id="A0A4Y2PYA3"/>
<dbReference type="PANTHER" id="PTHR19446">
    <property type="entry name" value="REVERSE TRANSCRIPTASES"/>
    <property type="match status" value="1"/>
</dbReference>
<evidence type="ECO:0000313" key="4">
    <source>
        <dbReference type="Proteomes" id="UP000499080"/>
    </source>
</evidence>
<reference evidence="3 4" key="1">
    <citation type="journal article" date="2019" name="Sci. Rep.">
        <title>Orb-weaving spider Araneus ventricosus genome elucidates the spidroin gene catalogue.</title>
        <authorList>
            <person name="Kono N."/>
            <person name="Nakamura H."/>
            <person name="Ohtoshi R."/>
            <person name="Moran D.A.P."/>
            <person name="Shinohara A."/>
            <person name="Yoshida Y."/>
            <person name="Fujiwara M."/>
            <person name="Mori M."/>
            <person name="Tomita M."/>
            <person name="Arakawa K."/>
        </authorList>
    </citation>
    <scope>NUCLEOTIDE SEQUENCE [LARGE SCALE GENOMIC DNA]</scope>
</reference>